<dbReference type="HOGENOM" id="CLU_2098041_0_0_1"/>
<sequence>MELARRDEVRLTNEDRKVLRQQVKLDRELADHHMKMEREAAQARALQAAEDRKQQRQADLDRKAAEAKKEKEREDRAEAQQRSRQMFELAMLKAMGMAVTLPGDGPAGEGSGPRGP</sequence>
<feature type="region of interest" description="Disordered" evidence="1">
    <location>
        <begin position="29"/>
        <end position="84"/>
    </location>
</feature>
<dbReference type="VEuPathDB" id="FungiDB:PGTG_21561"/>
<dbReference type="InParanoid" id="H6QRZ3"/>
<feature type="compositionally biased region" description="Basic and acidic residues" evidence="1">
    <location>
        <begin position="29"/>
        <end position="41"/>
    </location>
</feature>
<evidence type="ECO:0000313" key="2">
    <source>
        <dbReference type="EMBL" id="EHS63428.1"/>
    </source>
</evidence>
<organism evidence="2 3">
    <name type="scientific">Puccinia graminis f. sp. tritici (strain CRL 75-36-700-3 / race SCCL)</name>
    <name type="common">Black stem rust fungus</name>
    <dbReference type="NCBI Taxonomy" id="418459"/>
    <lineage>
        <taxon>Eukaryota</taxon>
        <taxon>Fungi</taxon>
        <taxon>Dikarya</taxon>
        <taxon>Basidiomycota</taxon>
        <taxon>Pucciniomycotina</taxon>
        <taxon>Pucciniomycetes</taxon>
        <taxon>Pucciniales</taxon>
        <taxon>Pucciniaceae</taxon>
        <taxon>Puccinia</taxon>
    </lineage>
</organism>
<feature type="compositionally biased region" description="Basic and acidic residues" evidence="1">
    <location>
        <begin position="49"/>
        <end position="81"/>
    </location>
</feature>
<gene>
    <name evidence="2" type="ORF">PGTG_21561</name>
</gene>
<evidence type="ECO:0000313" key="3">
    <source>
        <dbReference type="Proteomes" id="UP000008783"/>
    </source>
</evidence>
<reference evidence="3" key="1">
    <citation type="journal article" date="2011" name="Proc. Natl. Acad. Sci. U.S.A.">
        <title>Obligate biotrophy features unraveled by the genomic analysis of rust fungi.</title>
        <authorList>
            <person name="Duplessis S."/>
            <person name="Cuomo C.A."/>
            <person name="Lin Y.-C."/>
            <person name="Aerts A."/>
            <person name="Tisserant E."/>
            <person name="Veneault-Fourrey C."/>
            <person name="Joly D.L."/>
            <person name="Hacquard S."/>
            <person name="Amselem J."/>
            <person name="Cantarel B.L."/>
            <person name="Chiu R."/>
            <person name="Coutinho P.M."/>
            <person name="Feau N."/>
            <person name="Field M."/>
            <person name="Frey P."/>
            <person name="Gelhaye E."/>
            <person name="Goldberg J."/>
            <person name="Grabherr M.G."/>
            <person name="Kodira C.D."/>
            <person name="Kohler A."/>
            <person name="Kuees U."/>
            <person name="Lindquist E.A."/>
            <person name="Lucas S.M."/>
            <person name="Mago R."/>
            <person name="Mauceli E."/>
            <person name="Morin E."/>
            <person name="Murat C."/>
            <person name="Pangilinan J.L."/>
            <person name="Park R."/>
            <person name="Pearson M."/>
            <person name="Quesneville H."/>
            <person name="Rouhier N."/>
            <person name="Sakthikumar S."/>
            <person name="Salamov A.A."/>
            <person name="Schmutz J."/>
            <person name="Selles B."/>
            <person name="Shapiro H."/>
            <person name="Tanguay P."/>
            <person name="Tuskan G.A."/>
            <person name="Henrissat B."/>
            <person name="Van de Peer Y."/>
            <person name="Rouze P."/>
            <person name="Ellis J.G."/>
            <person name="Dodds P.N."/>
            <person name="Schein J.E."/>
            <person name="Zhong S."/>
            <person name="Hamelin R.C."/>
            <person name="Grigoriev I.V."/>
            <person name="Szabo L.J."/>
            <person name="Martin F."/>
        </authorList>
    </citation>
    <scope>NUCLEOTIDE SEQUENCE [LARGE SCALE GENOMIC DNA]</scope>
    <source>
        <strain evidence="3">CRL 75-36-700-3 / race SCCL</strain>
    </source>
</reference>
<dbReference type="AlphaFoldDB" id="H6QRZ3"/>
<protein>
    <submittedName>
        <fullName evidence="2">Uncharacterized protein</fullName>
    </submittedName>
</protein>
<name>H6QRZ3_PUCGT</name>
<dbReference type="Proteomes" id="UP000008783">
    <property type="component" value="Unassembled WGS sequence"/>
</dbReference>
<dbReference type="EMBL" id="DS178287">
    <property type="protein sequence ID" value="EHS63428.1"/>
    <property type="molecule type" value="Genomic_DNA"/>
</dbReference>
<dbReference type="KEGG" id="pgr:PGTG_21561"/>
<dbReference type="GeneID" id="13542810"/>
<evidence type="ECO:0000256" key="1">
    <source>
        <dbReference type="SAM" id="MobiDB-lite"/>
    </source>
</evidence>
<dbReference type="RefSeq" id="XP_003889713.1">
    <property type="nucleotide sequence ID" value="XM_003889664.1"/>
</dbReference>
<keyword evidence="3" id="KW-1185">Reference proteome</keyword>
<accession>H6QRZ3</accession>
<proteinExistence type="predicted"/>